<name>A0A5N6UUF9_ASPTM</name>
<keyword evidence="5" id="KW-1185">Reference proteome</keyword>
<dbReference type="InterPro" id="IPR059215">
    <property type="entry name" value="BRCT2_TopBP1-like"/>
</dbReference>
<dbReference type="OrthoDB" id="251770at2759"/>
<feature type="domain" description="BRCT" evidence="3">
    <location>
        <begin position="308"/>
        <end position="409"/>
    </location>
</feature>
<dbReference type="SUPFAM" id="SSF52113">
    <property type="entry name" value="BRCT domain"/>
    <property type="match status" value="4"/>
</dbReference>
<evidence type="ECO:0000259" key="3">
    <source>
        <dbReference type="PROSITE" id="PS50172"/>
    </source>
</evidence>
<dbReference type="AlphaFoldDB" id="A0A5N6UUF9"/>
<proteinExistence type="predicted"/>
<dbReference type="SMART" id="SM00292">
    <property type="entry name" value="BRCT"/>
    <property type="match status" value="4"/>
</dbReference>
<dbReference type="GO" id="GO:0007095">
    <property type="term" value="P:mitotic G2 DNA damage checkpoint signaling"/>
    <property type="evidence" value="ECO:0007669"/>
    <property type="project" value="TreeGrafter"/>
</dbReference>
<reference evidence="4 5" key="1">
    <citation type="submission" date="2019-04" db="EMBL/GenBank/DDBJ databases">
        <title>Friends and foes A comparative genomics study of 23 Aspergillus species from section Flavi.</title>
        <authorList>
            <consortium name="DOE Joint Genome Institute"/>
            <person name="Kjaerbolling I."/>
            <person name="Vesth T."/>
            <person name="Frisvad J.C."/>
            <person name="Nybo J.L."/>
            <person name="Theobald S."/>
            <person name="Kildgaard S."/>
            <person name="Isbrandt T."/>
            <person name="Kuo A."/>
            <person name="Sato A."/>
            <person name="Lyhne E.K."/>
            <person name="Kogle M.E."/>
            <person name="Wiebenga A."/>
            <person name="Kun R.S."/>
            <person name="Lubbers R.J."/>
            <person name="Makela M.R."/>
            <person name="Barry K."/>
            <person name="Chovatia M."/>
            <person name="Clum A."/>
            <person name="Daum C."/>
            <person name="Haridas S."/>
            <person name="He G."/>
            <person name="LaButti K."/>
            <person name="Lipzen A."/>
            <person name="Mondo S."/>
            <person name="Riley R."/>
            <person name="Salamov A."/>
            <person name="Simmons B.A."/>
            <person name="Magnuson J.K."/>
            <person name="Henrissat B."/>
            <person name="Mortensen U.H."/>
            <person name="Larsen T.O."/>
            <person name="Devries R.P."/>
            <person name="Grigoriev I.V."/>
            <person name="Machida M."/>
            <person name="Baker S.E."/>
            <person name="Andersen M.R."/>
        </authorList>
    </citation>
    <scope>NUCLEOTIDE SEQUENCE [LARGE SCALE GENOMIC DNA]</scope>
    <source>
        <strain evidence="4 5">CBS 117626</strain>
    </source>
</reference>
<dbReference type="CDD" id="cd17731">
    <property type="entry name" value="BRCT_TopBP1_rpt2_like"/>
    <property type="match status" value="1"/>
</dbReference>
<dbReference type="GO" id="GO:0033314">
    <property type="term" value="P:mitotic DNA replication checkpoint signaling"/>
    <property type="evidence" value="ECO:0007669"/>
    <property type="project" value="TreeGrafter"/>
</dbReference>
<dbReference type="CDD" id="cd18433">
    <property type="entry name" value="BRCT_Rad4_rpt3"/>
    <property type="match status" value="1"/>
</dbReference>
<protein>
    <submittedName>
        <fullName evidence="4">BRCT domain-containing protein</fullName>
    </submittedName>
</protein>
<evidence type="ECO:0000256" key="1">
    <source>
        <dbReference type="ARBA" id="ARBA00022737"/>
    </source>
</evidence>
<dbReference type="GO" id="GO:0006270">
    <property type="term" value="P:DNA replication initiation"/>
    <property type="evidence" value="ECO:0007669"/>
    <property type="project" value="TreeGrafter"/>
</dbReference>
<evidence type="ECO:0000256" key="2">
    <source>
        <dbReference type="SAM" id="MobiDB-lite"/>
    </source>
</evidence>
<evidence type="ECO:0000313" key="4">
    <source>
        <dbReference type="EMBL" id="KAE8162073.1"/>
    </source>
</evidence>
<dbReference type="PANTHER" id="PTHR13561">
    <property type="entry name" value="DNA REPLICATION REGULATOR DPB11-RELATED"/>
    <property type="match status" value="1"/>
</dbReference>
<dbReference type="PANTHER" id="PTHR13561:SF20">
    <property type="entry name" value="DNA TOPOISOMERASE 2-BINDING PROTEIN 1"/>
    <property type="match status" value="1"/>
</dbReference>
<dbReference type="InterPro" id="IPR036420">
    <property type="entry name" value="BRCT_dom_sf"/>
</dbReference>
<dbReference type="Pfam" id="PF12738">
    <property type="entry name" value="PTCB-BRCT"/>
    <property type="match status" value="2"/>
</dbReference>
<evidence type="ECO:0000313" key="5">
    <source>
        <dbReference type="Proteomes" id="UP000326950"/>
    </source>
</evidence>
<accession>A0A5N6UUF9</accession>
<dbReference type="CDD" id="cd17740">
    <property type="entry name" value="BRCT_Rad4_rpt1"/>
    <property type="match status" value="1"/>
</dbReference>
<feature type="compositionally biased region" description="Basic and acidic residues" evidence="2">
    <location>
        <begin position="286"/>
        <end position="296"/>
    </location>
</feature>
<feature type="compositionally biased region" description="Basic and acidic residues" evidence="2">
    <location>
        <begin position="577"/>
        <end position="593"/>
    </location>
</feature>
<dbReference type="PROSITE" id="PS50172">
    <property type="entry name" value="BRCT"/>
    <property type="match status" value="4"/>
</dbReference>
<feature type="compositionally biased region" description="Basic and acidic residues" evidence="2">
    <location>
        <begin position="516"/>
        <end position="537"/>
    </location>
</feature>
<dbReference type="CDD" id="cd17723">
    <property type="entry name" value="BRCT_Rad4_rpt4"/>
    <property type="match status" value="1"/>
</dbReference>
<feature type="domain" description="BRCT" evidence="3">
    <location>
        <begin position="103"/>
        <end position="192"/>
    </location>
</feature>
<dbReference type="Pfam" id="PF00533">
    <property type="entry name" value="BRCT"/>
    <property type="match status" value="1"/>
</dbReference>
<feature type="domain" description="BRCT" evidence="3">
    <location>
        <begin position="421"/>
        <end position="507"/>
    </location>
</feature>
<dbReference type="EMBL" id="ML738633">
    <property type="protein sequence ID" value="KAE8162073.1"/>
    <property type="molecule type" value="Genomic_DNA"/>
</dbReference>
<dbReference type="InterPro" id="IPR001357">
    <property type="entry name" value="BRCT_dom"/>
</dbReference>
<gene>
    <name evidence="4" type="ORF">BDV40DRAFT_265883</name>
</gene>
<organism evidence="4 5">
    <name type="scientific">Aspergillus tamarii</name>
    <dbReference type="NCBI Taxonomy" id="41984"/>
    <lineage>
        <taxon>Eukaryota</taxon>
        <taxon>Fungi</taxon>
        <taxon>Dikarya</taxon>
        <taxon>Ascomycota</taxon>
        <taxon>Pezizomycotina</taxon>
        <taxon>Eurotiomycetes</taxon>
        <taxon>Eurotiomycetidae</taxon>
        <taxon>Eurotiales</taxon>
        <taxon>Aspergillaceae</taxon>
        <taxon>Aspergillus</taxon>
        <taxon>Aspergillus subgen. Circumdati</taxon>
    </lineage>
</organism>
<feature type="domain" description="BRCT" evidence="3">
    <location>
        <begin position="8"/>
        <end position="81"/>
    </location>
</feature>
<keyword evidence="1" id="KW-0677">Repeat</keyword>
<feature type="region of interest" description="Disordered" evidence="2">
    <location>
        <begin position="505"/>
        <end position="688"/>
    </location>
</feature>
<feature type="region of interest" description="Disordered" evidence="2">
    <location>
        <begin position="279"/>
        <end position="305"/>
    </location>
</feature>
<sequence length="799" mass="89277">MAEKGASNKEHPLAGVVLCFTSILPEQRTELATIARQMGATLKLDLTSDVTHLIVGEINTAKYKFVARERTDVTVLKPEWVEAVRQSWMQGEDTDVRGLEEQYKFPTFAGLCICITGFEDMAFRNYIQDTAVVHGAEFRKDLTKQVTHLVARDTESQKYKFATQWNIKVITVKWFTDSIERGMVLEETLYHPLVPEEQQGAGAWNRAQPTTRQKDPSNESSSNSRPRKLRRVASAKLVDQNEGIWGDIVGTGSRGSQQKDDSQLLTKRASMVQEAKSFASETTFAEAHEQGNEKIQKPRQQSSEAISHRNGFLDGCYFFIHGFSSKQTNVLRQHLTFNGAQLVGSLSEFSRPDIPKRGHGLYTIIPYKMPRAQVPSTDDLAFECEVVTDMWLERCLDAKALVPPESHIANTPIPRFPIPGLDGMKICSTGVSRIDLLHLSKLVGLIGATYNEYLTPTASVLLCNDTGSANQEKLRHTYEWNVPAVTVDWLWITIQKAQKQPFEPFLIRKPISQSSRDPEKRAGSRPDQNEQPQDPKKRNNATKSEPYPDHPQTSKLIRQTSKETDKAPSRRSTPLQEKPEIPEKEPTIRESPTKEPSQQHTKYISPRKRTVSEQATDPTSLSAIETTLSGLLQQARAANSRSTSDAGENGDRPRSRRRKPLLGRAPSHASVRSTEHKGFSRASSIDTLNEDGCGSAIDSVNTEGIPSLVNSGRFDFLEGDCINEDDESETPPPMTQLNYEDPDAVAMREKFLHQAGKLVQKKPAHQDLIVGEVKELENVGWGSGRRTRNAGKAAEDNTL</sequence>
<dbReference type="Gene3D" id="3.40.50.10190">
    <property type="entry name" value="BRCT domain"/>
    <property type="match status" value="4"/>
</dbReference>
<feature type="compositionally biased region" description="Polar residues" evidence="2">
    <location>
        <begin position="612"/>
        <end position="646"/>
    </location>
</feature>
<dbReference type="Proteomes" id="UP000326950">
    <property type="component" value="Unassembled WGS sequence"/>
</dbReference>
<feature type="region of interest" description="Disordered" evidence="2">
    <location>
        <begin position="196"/>
        <end position="230"/>
    </location>
</feature>